<comment type="subcellular location">
    <subcellularLocation>
        <location evidence="1 6">Cell membrane</location>
        <topology evidence="1 6">Multi-pass membrane protein</topology>
    </subcellularLocation>
</comment>
<dbReference type="AlphaFoldDB" id="A0A6A8M6V3"/>
<protein>
    <recommendedName>
        <fullName evidence="6">TVP38/TMEM64 family membrane protein</fullName>
    </recommendedName>
</protein>
<comment type="caution">
    <text evidence="6">Lacks conserved residue(s) required for the propagation of feature annotation.</text>
</comment>
<feature type="transmembrane region" description="Helical" evidence="6">
    <location>
        <begin position="74"/>
        <end position="92"/>
    </location>
</feature>
<dbReference type="InterPro" id="IPR032816">
    <property type="entry name" value="VTT_dom"/>
</dbReference>
<feature type="compositionally biased region" description="Basic residues" evidence="7">
    <location>
        <begin position="13"/>
        <end position="23"/>
    </location>
</feature>
<evidence type="ECO:0000259" key="8">
    <source>
        <dbReference type="Pfam" id="PF09335"/>
    </source>
</evidence>
<accession>A0A6A8M6V3</accession>
<evidence type="ECO:0000256" key="5">
    <source>
        <dbReference type="ARBA" id="ARBA00023136"/>
    </source>
</evidence>
<feature type="transmembrane region" description="Helical" evidence="6">
    <location>
        <begin position="145"/>
        <end position="170"/>
    </location>
</feature>
<comment type="caution">
    <text evidence="9">The sequence shown here is derived from an EMBL/GenBank/DDBJ whole genome shotgun (WGS) entry which is preliminary data.</text>
</comment>
<gene>
    <name evidence="9" type="ORF">FYJ66_05630</name>
</gene>
<dbReference type="InterPro" id="IPR015414">
    <property type="entry name" value="TMEM64"/>
</dbReference>
<reference evidence="9" key="1">
    <citation type="submission" date="2019-09" db="EMBL/GenBank/DDBJ databases">
        <title>In-depth cultivation of the pig gut microbiome towards novel bacterial diversity and tailored functional studies.</title>
        <authorList>
            <person name="Wylensek D."/>
            <person name="Hitch T.C.A."/>
            <person name="Clavel T."/>
        </authorList>
    </citation>
    <scope>NUCLEOTIDE SEQUENCE</scope>
    <source>
        <strain evidence="9">RF-744-FAT-WT-3</strain>
    </source>
</reference>
<proteinExistence type="inferred from homology"/>
<keyword evidence="2 6" id="KW-1003">Cell membrane</keyword>
<keyword evidence="4 6" id="KW-1133">Transmembrane helix</keyword>
<dbReference type="PANTHER" id="PTHR12677:SF59">
    <property type="entry name" value="GOLGI APPARATUS MEMBRANE PROTEIN TVP38-RELATED"/>
    <property type="match status" value="1"/>
</dbReference>
<feature type="region of interest" description="Disordered" evidence="7">
    <location>
        <begin position="1"/>
        <end position="28"/>
    </location>
</feature>
<evidence type="ECO:0000256" key="6">
    <source>
        <dbReference type="RuleBase" id="RU366058"/>
    </source>
</evidence>
<feature type="domain" description="VTT" evidence="8">
    <location>
        <begin position="133"/>
        <end position="249"/>
    </location>
</feature>
<feature type="compositionally biased region" description="Basic and acidic residues" evidence="7">
    <location>
        <begin position="1"/>
        <end position="12"/>
    </location>
</feature>
<keyword evidence="3 6" id="KW-0812">Transmembrane</keyword>
<evidence type="ECO:0000256" key="2">
    <source>
        <dbReference type="ARBA" id="ARBA00022475"/>
    </source>
</evidence>
<dbReference type="GO" id="GO:0005886">
    <property type="term" value="C:plasma membrane"/>
    <property type="evidence" value="ECO:0007669"/>
    <property type="project" value="UniProtKB-SubCell"/>
</dbReference>
<dbReference type="RefSeq" id="WP_154572541.1">
    <property type="nucleotide sequence ID" value="NZ_VUNB01000004.1"/>
</dbReference>
<evidence type="ECO:0000256" key="7">
    <source>
        <dbReference type="SAM" id="MobiDB-lite"/>
    </source>
</evidence>
<evidence type="ECO:0000313" key="9">
    <source>
        <dbReference type="EMBL" id="MST69072.1"/>
    </source>
</evidence>
<evidence type="ECO:0000256" key="3">
    <source>
        <dbReference type="ARBA" id="ARBA00022692"/>
    </source>
</evidence>
<feature type="transmembrane region" description="Helical" evidence="6">
    <location>
        <begin position="115"/>
        <end position="133"/>
    </location>
</feature>
<name>A0A6A8M6V3_9FIRM</name>
<organism evidence="9">
    <name type="scientific">Baileyella intestinalis</name>
    <dbReference type="NCBI Taxonomy" id="2606709"/>
    <lineage>
        <taxon>Bacteria</taxon>
        <taxon>Bacillati</taxon>
        <taxon>Bacillota</taxon>
        <taxon>Clostridia</taxon>
        <taxon>Peptostreptococcales</taxon>
        <taxon>Anaerovoracaceae</taxon>
        <taxon>Baileyella</taxon>
    </lineage>
</organism>
<sequence length="294" mass="33478">MSIKEDLKEKLNNRPKKKRKKRYAVYQRQRDSRSFFNAERRRERSESWRRFRQDVGYNLGNSSFKERVRAFSKLLLLILIMVGIPLILVFVAKDTLLNKAYLSSLPQRLATHRKSAFLILVLLQIAQIVCSFLPGQPIQFASSYLYGLLGGYVITILGALIGCWITYLLASFLGRDALHLLFGQARVNDYMEKLNSGRAYTIIFLIYLIPGIPKDLVSYVAGISDIKLVPFLVVSTLGRTPGVIESLLIGMFWAQKNYLGVGIVAVVALGLLVFCIKYREIIMNFIDKVQGKEE</sequence>
<dbReference type="Pfam" id="PF09335">
    <property type="entry name" value="VTT_dom"/>
    <property type="match status" value="1"/>
</dbReference>
<feature type="transmembrane region" description="Helical" evidence="6">
    <location>
        <begin position="258"/>
        <end position="276"/>
    </location>
</feature>
<dbReference type="EMBL" id="VUNB01000004">
    <property type="protein sequence ID" value="MST69072.1"/>
    <property type="molecule type" value="Genomic_DNA"/>
</dbReference>
<keyword evidence="5 6" id="KW-0472">Membrane</keyword>
<evidence type="ECO:0000256" key="4">
    <source>
        <dbReference type="ARBA" id="ARBA00022989"/>
    </source>
</evidence>
<evidence type="ECO:0000256" key="1">
    <source>
        <dbReference type="ARBA" id="ARBA00004651"/>
    </source>
</evidence>
<comment type="similarity">
    <text evidence="6">Belongs to the TVP38/TMEM64 family.</text>
</comment>
<dbReference type="PANTHER" id="PTHR12677">
    <property type="entry name" value="GOLGI APPARATUS MEMBRANE PROTEIN TVP38-RELATED"/>
    <property type="match status" value="1"/>
</dbReference>